<evidence type="ECO:0000313" key="11">
    <source>
        <dbReference type="Proteomes" id="UP000800041"/>
    </source>
</evidence>
<dbReference type="Gene3D" id="1.10.287.130">
    <property type="match status" value="1"/>
</dbReference>
<dbReference type="Gene3D" id="3.30.565.10">
    <property type="entry name" value="Histidine kinase-like ATPase, C-terminal domain"/>
    <property type="match status" value="1"/>
</dbReference>
<comment type="catalytic activity">
    <reaction evidence="1">
        <text>ATP + protein L-histidine = ADP + protein N-phospho-L-histidine.</text>
        <dbReference type="EC" id="2.7.13.3"/>
    </reaction>
</comment>
<gene>
    <name evidence="10" type="ORF">K402DRAFT_420165</name>
</gene>
<dbReference type="Pfam" id="PF00072">
    <property type="entry name" value="Response_reg"/>
    <property type="match status" value="1"/>
</dbReference>
<evidence type="ECO:0000256" key="5">
    <source>
        <dbReference type="ARBA" id="ARBA00022777"/>
    </source>
</evidence>
<keyword evidence="4" id="KW-0808">Transferase</keyword>
<evidence type="ECO:0000256" key="3">
    <source>
        <dbReference type="ARBA" id="ARBA00022553"/>
    </source>
</evidence>
<evidence type="ECO:0000256" key="7">
    <source>
        <dbReference type="SAM" id="MobiDB-lite"/>
    </source>
</evidence>
<evidence type="ECO:0000256" key="1">
    <source>
        <dbReference type="ARBA" id="ARBA00000085"/>
    </source>
</evidence>
<protein>
    <recommendedName>
        <fullName evidence="2">histidine kinase</fullName>
        <ecNumber evidence="2">2.7.13.3</ecNumber>
    </recommendedName>
</protein>
<dbReference type="PROSITE" id="PS50109">
    <property type="entry name" value="HIS_KIN"/>
    <property type="match status" value="1"/>
</dbReference>
<evidence type="ECO:0000256" key="4">
    <source>
        <dbReference type="ARBA" id="ARBA00022679"/>
    </source>
</evidence>
<evidence type="ECO:0000259" key="9">
    <source>
        <dbReference type="PROSITE" id="PS50110"/>
    </source>
</evidence>
<dbReference type="PROSITE" id="PS50110">
    <property type="entry name" value="RESPONSE_REGULATORY"/>
    <property type="match status" value="1"/>
</dbReference>
<dbReference type="GO" id="GO:0005886">
    <property type="term" value="C:plasma membrane"/>
    <property type="evidence" value="ECO:0007669"/>
    <property type="project" value="TreeGrafter"/>
</dbReference>
<dbReference type="Pfam" id="PF02518">
    <property type="entry name" value="HATPase_c"/>
    <property type="match status" value="1"/>
</dbReference>
<feature type="compositionally biased region" description="Polar residues" evidence="7">
    <location>
        <begin position="711"/>
        <end position="721"/>
    </location>
</feature>
<dbReference type="PANTHER" id="PTHR43047">
    <property type="entry name" value="TWO-COMPONENT HISTIDINE PROTEIN KINASE"/>
    <property type="match status" value="1"/>
</dbReference>
<keyword evidence="11" id="KW-1185">Reference proteome</keyword>
<feature type="domain" description="Response regulatory" evidence="9">
    <location>
        <begin position="780"/>
        <end position="969"/>
    </location>
</feature>
<dbReference type="OrthoDB" id="60033at2759"/>
<name>A0A6G1H439_9PEZI</name>
<dbReference type="SUPFAM" id="SSF52172">
    <property type="entry name" value="CheY-like"/>
    <property type="match status" value="1"/>
</dbReference>
<dbReference type="GO" id="GO:0000155">
    <property type="term" value="F:phosphorelay sensor kinase activity"/>
    <property type="evidence" value="ECO:0007669"/>
    <property type="project" value="InterPro"/>
</dbReference>
<dbReference type="InterPro" id="IPR011006">
    <property type="entry name" value="CheY-like_superfamily"/>
</dbReference>
<dbReference type="SMART" id="SM00387">
    <property type="entry name" value="HATPase_c"/>
    <property type="match status" value="1"/>
</dbReference>
<dbReference type="SUPFAM" id="SSF55874">
    <property type="entry name" value="ATPase domain of HSP90 chaperone/DNA topoisomerase II/histidine kinase"/>
    <property type="match status" value="1"/>
</dbReference>
<evidence type="ECO:0000313" key="10">
    <source>
        <dbReference type="EMBL" id="KAF1987822.1"/>
    </source>
</evidence>
<feature type="modified residue" description="4-aspartylphosphate" evidence="6">
    <location>
        <position position="851"/>
    </location>
</feature>
<evidence type="ECO:0000256" key="6">
    <source>
        <dbReference type="PROSITE-ProRule" id="PRU00169"/>
    </source>
</evidence>
<sequence>MGGGDAEPRIRTDIPHVAGRDTLCFSLPEDGVVLQRGHERFEEELRKLGPVDETNAIERVLALKAKLRKATSVEFWALATEGFAELVDAQYGFISKRILVNEEDAAVEMPPIGEPGSCLMGQAFYYNDGKGNQGTIPNIKYAAYQCPCAFMRHDKVFIIPERLNDFITHNPNAGNLIVPGEAYLGLPLFAEGKCIAHFGVMWGKEGAARRKLSWPFLEMMFHSLEEIILERVLEGNSFEDFKKSAFKQSQQKRVIPHEAVTAAQSLKPYARSLSHELRTPMQGVVGMLDVMYATVQEAAEGHNNARDRMLFESLKENIEVVQDSSRRAVEAADNVVHAYDMNMGVPETPLSPLDEEELANEFKTREVRPDIVVTGNTVPANFRGLKRRRDSTAYMNGNAAKVPTNRTTKTNRARRPSNPRPDLPASAHSFPPSQTATPDYEAMARQRMQRPSILHSPPFVSEHGVVPGLRHTNLRHVLQYVINDSLRVGGRPESAIAHEIEGGETIEVMVRNSSGEEKIKNISWSVEPNVPETILIDEKDLAKMISCVFLNAVKFTEEGSITLNARLSPRSRYIVLTIRDTGPGIPAAFLPNLFKPFSREDDSLTRQSEGLGLGLLVAKGLARKLKGDLFCTRADTSGPYRGSEFELRVPATPSDALSRPSSPFSSPAPSVQSLHSHDNERSSVPAQPATPPPHDDHLKDALRNEHHRRTQTPVSRPAVNTSHPSISQSPSSLPPQLHQPQPQDAPPRRGSATSNSSRRVCGTTRHLDFDPHLAQKHPLNFLVAEDNKINRKLLVSMLKKLGYGSVREAYDGADAVRQMKMVREEVRRGGGDGVVGSGNGGGVGVDVVLMDLWMPFMDGYEAAERILSLSDSEDDDDDEDDDDALLDPEEAALSEDENIAPHIVKPALAVRRTIGIGGKRRKSRKPTILAVTADVTDGALEKAAKAGMRGFMSKPFKLGDLERLIVEYCDSREV</sequence>
<dbReference type="PANTHER" id="PTHR43047:SF2">
    <property type="entry name" value="HISTIDINE KINASE M7"/>
    <property type="match status" value="1"/>
</dbReference>
<dbReference type="Gene3D" id="3.40.50.2300">
    <property type="match status" value="1"/>
</dbReference>
<dbReference type="InterPro" id="IPR036097">
    <property type="entry name" value="HisK_dim/P_sf"/>
</dbReference>
<feature type="region of interest" description="Disordered" evidence="7">
    <location>
        <begin position="641"/>
        <end position="760"/>
    </location>
</feature>
<dbReference type="EMBL" id="ML977151">
    <property type="protein sequence ID" value="KAF1987822.1"/>
    <property type="molecule type" value="Genomic_DNA"/>
</dbReference>
<dbReference type="InterPro" id="IPR004358">
    <property type="entry name" value="Sig_transdc_His_kin-like_C"/>
</dbReference>
<keyword evidence="5" id="KW-0418">Kinase</keyword>
<dbReference type="FunFam" id="1.10.287.130:FF:000100">
    <property type="entry name" value="Sensor histidine kinase/response regulator"/>
    <property type="match status" value="1"/>
</dbReference>
<feature type="region of interest" description="Disordered" evidence="7">
    <location>
        <begin position="396"/>
        <end position="437"/>
    </location>
</feature>
<dbReference type="InterPro" id="IPR003661">
    <property type="entry name" value="HisK_dim/P_dom"/>
</dbReference>
<feature type="domain" description="Histidine kinase" evidence="8">
    <location>
        <begin position="537"/>
        <end position="653"/>
    </location>
</feature>
<dbReference type="InterPro" id="IPR001789">
    <property type="entry name" value="Sig_transdc_resp-reg_receiver"/>
</dbReference>
<dbReference type="GO" id="GO:0009927">
    <property type="term" value="F:histidine phosphotransfer kinase activity"/>
    <property type="evidence" value="ECO:0007669"/>
    <property type="project" value="TreeGrafter"/>
</dbReference>
<dbReference type="SUPFAM" id="SSF47384">
    <property type="entry name" value="Homodimeric domain of signal transducing histidine kinase"/>
    <property type="match status" value="1"/>
</dbReference>
<dbReference type="SMART" id="SM00448">
    <property type="entry name" value="REC"/>
    <property type="match status" value="1"/>
</dbReference>
<feature type="compositionally biased region" description="Low complexity" evidence="7">
    <location>
        <begin position="658"/>
        <end position="673"/>
    </location>
</feature>
<dbReference type="CDD" id="cd00082">
    <property type="entry name" value="HisKA"/>
    <property type="match status" value="1"/>
</dbReference>
<accession>A0A6G1H439</accession>
<evidence type="ECO:0000259" key="8">
    <source>
        <dbReference type="PROSITE" id="PS50109"/>
    </source>
</evidence>
<dbReference type="AlphaFoldDB" id="A0A6G1H439"/>
<dbReference type="EC" id="2.7.13.3" evidence="2"/>
<organism evidence="10 11">
    <name type="scientific">Aulographum hederae CBS 113979</name>
    <dbReference type="NCBI Taxonomy" id="1176131"/>
    <lineage>
        <taxon>Eukaryota</taxon>
        <taxon>Fungi</taxon>
        <taxon>Dikarya</taxon>
        <taxon>Ascomycota</taxon>
        <taxon>Pezizomycotina</taxon>
        <taxon>Dothideomycetes</taxon>
        <taxon>Pleosporomycetidae</taxon>
        <taxon>Aulographales</taxon>
        <taxon>Aulographaceae</taxon>
    </lineage>
</organism>
<reference evidence="10" key="1">
    <citation type="journal article" date="2020" name="Stud. Mycol.">
        <title>101 Dothideomycetes genomes: a test case for predicting lifestyles and emergence of pathogens.</title>
        <authorList>
            <person name="Haridas S."/>
            <person name="Albert R."/>
            <person name="Binder M."/>
            <person name="Bloem J."/>
            <person name="Labutti K."/>
            <person name="Salamov A."/>
            <person name="Andreopoulos B."/>
            <person name="Baker S."/>
            <person name="Barry K."/>
            <person name="Bills G."/>
            <person name="Bluhm B."/>
            <person name="Cannon C."/>
            <person name="Castanera R."/>
            <person name="Culley D."/>
            <person name="Daum C."/>
            <person name="Ezra D."/>
            <person name="Gonzalez J."/>
            <person name="Henrissat B."/>
            <person name="Kuo A."/>
            <person name="Liang C."/>
            <person name="Lipzen A."/>
            <person name="Lutzoni F."/>
            <person name="Magnuson J."/>
            <person name="Mondo S."/>
            <person name="Nolan M."/>
            <person name="Ohm R."/>
            <person name="Pangilinan J."/>
            <person name="Park H.-J."/>
            <person name="Ramirez L."/>
            <person name="Alfaro M."/>
            <person name="Sun H."/>
            <person name="Tritt A."/>
            <person name="Yoshinaga Y."/>
            <person name="Zwiers L.-H."/>
            <person name="Turgeon B."/>
            <person name="Goodwin S."/>
            <person name="Spatafora J."/>
            <person name="Crous P."/>
            <person name="Grigoriev I."/>
        </authorList>
    </citation>
    <scope>NUCLEOTIDE SEQUENCE</scope>
    <source>
        <strain evidence="10">CBS 113979</strain>
    </source>
</reference>
<keyword evidence="3 6" id="KW-0597">Phosphoprotein</keyword>
<dbReference type="InterPro" id="IPR036890">
    <property type="entry name" value="HATPase_C_sf"/>
</dbReference>
<dbReference type="PRINTS" id="PR00344">
    <property type="entry name" value="BCTRLSENSOR"/>
</dbReference>
<dbReference type="Proteomes" id="UP000800041">
    <property type="component" value="Unassembled WGS sequence"/>
</dbReference>
<dbReference type="InterPro" id="IPR003594">
    <property type="entry name" value="HATPase_dom"/>
</dbReference>
<evidence type="ECO:0000256" key="2">
    <source>
        <dbReference type="ARBA" id="ARBA00012438"/>
    </source>
</evidence>
<feature type="compositionally biased region" description="Low complexity" evidence="7">
    <location>
        <begin position="722"/>
        <end position="742"/>
    </location>
</feature>
<dbReference type="CDD" id="cd17546">
    <property type="entry name" value="REC_hyHK_CKI1_RcsC-like"/>
    <property type="match status" value="1"/>
</dbReference>
<proteinExistence type="predicted"/>
<feature type="compositionally biased region" description="Basic and acidic residues" evidence="7">
    <location>
        <begin position="693"/>
        <end position="704"/>
    </location>
</feature>
<dbReference type="InterPro" id="IPR005467">
    <property type="entry name" value="His_kinase_dom"/>
</dbReference>